<keyword evidence="2" id="KW-1185">Reference proteome</keyword>
<dbReference type="Pfam" id="PF07893">
    <property type="entry name" value="DUF1668"/>
    <property type="match status" value="1"/>
</dbReference>
<accession>A0AAV5EJI0</accession>
<comment type="caution">
    <text evidence="1">The sequence shown here is derived from an EMBL/GenBank/DDBJ whole genome shotgun (WGS) entry which is preliminary data.</text>
</comment>
<evidence type="ECO:0000313" key="1">
    <source>
        <dbReference type="EMBL" id="GJN22522.1"/>
    </source>
</evidence>
<dbReference type="InterPro" id="IPR012871">
    <property type="entry name" value="DUF1668_ORYSA"/>
</dbReference>
<proteinExistence type="predicted"/>
<reference evidence="1" key="1">
    <citation type="journal article" date="2018" name="DNA Res.">
        <title>Multiple hybrid de novo genome assembly of finger millet, an orphan allotetraploid crop.</title>
        <authorList>
            <person name="Hatakeyama M."/>
            <person name="Aluri S."/>
            <person name="Balachadran M.T."/>
            <person name="Sivarajan S.R."/>
            <person name="Patrignani A."/>
            <person name="Gruter S."/>
            <person name="Poveda L."/>
            <person name="Shimizu-Inatsugi R."/>
            <person name="Baeten J."/>
            <person name="Francoijs K.J."/>
            <person name="Nataraja K.N."/>
            <person name="Reddy Y.A.N."/>
            <person name="Phadnis S."/>
            <person name="Ravikumar R.L."/>
            <person name="Schlapbach R."/>
            <person name="Sreeman S.M."/>
            <person name="Shimizu K.K."/>
        </authorList>
    </citation>
    <scope>NUCLEOTIDE SEQUENCE</scope>
</reference>
<protein>
    <submittedName>
        <fullName evidence="1">Uncharacterized protein</fullName>
    </submittedName>
</protein>
<dbReference type="Proteomes" id="UP001054889">
    <property type="component" value="Unassembled WGS sequence"/>
</dbReference>
<dbReference type="AlphaFoldDB" id="A0AAV5EJI0"/>
<sequence length="125" mass="13924">MSHRFVNMMVDRSIGRGRGRPGYSLHRIDPWRCFYPTRGAGAGAQALEELAANNNKKTWRTTMEDVRLPRSALSFFHPCSPDDIGDITLASLGCSSNDIISTDHDGNTLLNDIMLTLVVRQLTEC</sequence>
<organism evidence="1 2">
    <name type="scientific">Eleusine coracana subsp. coracana</name>
    <dbReference type="NCBI Taxonomy" id="191504"/>
    <lineage>
        <taxon>Eukaryota</taxon>
        <taxon>Viridiplantae</taxon>
        <taxon>Streptophyta</taxon>
        <taxon>Embryophyta</taxon>
        <taxon>Tracheophyta</taxon>
        <taxon>Spermatophyta</taxon>
        <taxon>Magnoliopsida</taxon>
        <taxon>Liliopsida</taxon>
        <taxon>Poales</taxon>
        <taxon>Poaceae</taxon>
        <taxon>PACMAD clade</taxon>
        <taxon>Chloridoideae</taxon>
        <taxon>Cynodonteae</taxon>
        <taxon>Eleusininae</taxon>
        <taxon>Eleusine</taxon>
    </lineage>
</organism>
<gene>
    <name evidence="1" type="primary">gb10091</name>
    <name evidence="1" type="ORF">PR202_gb10091</name>
</gene>
<evidence type="ECO:0000313" key="2">
    <source>
        <dbReference type="Proteomes" id="UP001054889"/>
    </source>
</evidence>
<dbReference type="EMBL" id="BQKI01000075">
    <property type="protein sequence ID" value="GJN22522.1"/>
    <property type="molecule type" value="Genomic_DNA"/>
</dbReference>
<reference evidence="1" key="2">
    <citation type="submission" date="2021-12" db="EMBL/GenBank/DDBJ databases">
        <title>Resequencing data analysis of finger millet.</title>
        <authorList>
            <person name="Hatakeyama M."/>
            <person name="Aluri S."/>
            <person name="Balachadran M.T."/>
            <person name="Sivarajan S.R."/>
            <person name="Poveda L."/>
            <person name="Shimizu-Inatsugi R."/>
            <person name="Schlapbach R."/>
            <person name="Sreeman S.M."/>
            <person name="Shimizu K.K."/>
        </authorList>
    </citation>
    <scope>NUCLEOTIDE SEQUENCE</scope>
</reference>
<name>A0AAV5EJI0_ELECO</name>